<dbReference type="Pfam" id="PF13673">
    <property type="entry name" value="Acetyltransf_10"/>
    <property type="match status" value="1"/>
</dbReference>
<dbReference type="PROSITE" id="PS51186">
    <property type="entry name" value="GNAT"/>
    <property type="match status" value="1"/>
</dbReference>
<keyword evidence="2" id="KW-0808">Transferase</keyword>
<evidence type="ECO:0000313" key="2">
    <source>
        <dbReference type="EMBL" id="MVZ96825.1"/>
    </source>
</evidence>
<dbReference type="InterPro" id="IPR016181">
    <property type="entry name" value="Acyl_CoA_acyltransferase"/>
</dbReference>
<dbReference type="AlphaFoldDB" id="A0A6I4M3C6"/>
<evidence type="ECO:0000313" key="3">
    <source>
        <dbReference type="Proteomes" id="UP000471147"/>
    </source>
</evidence>
<dbReference type="GO" id="GO:0016747">
    <property type="term" value="F:acyltransferase activity, transferring groups other than amino-acyl groups"/>
    <property type="evidence" value="ECO:0007669"/>
    <property type="project" value="InterPro"/>
</dbReference>
<organism evidence="2 3">
    <name type="scientific">Sphingorhabdus profundilacus</name>
    <dbReference type="NCBI Taxonomy" id="2509718"/>
    <lineage>
        <taxon>Bacteria</taxon>
        <taxon>Pseudomonadati</taxon>
        <taxon>Pseudomonadota</taxon>
        <taxon>Alphaproteobacteria</taxon>
        <taxon>Sphingomonadales</taxon>
        <taxon>Sphingomonadaceae</taxon>
        <taxon>Sphingorhabdus</taxon>
    </lineage>
</organism>
<dbReference type="PANTHER" id="PTHR43451:SF1">
    <property type="entry name" value="ACETYLTRANSFERASE"/>
    <property type="match status" value="1"/>
</dbReference>
<dbReference type="Proteomes" id="UP000471147">
    <property type="component" value="Unassembled WGS sequence"/>
</dbReference>
<keyword evidence="3" id="KW-1185">Reference proteome</keyword>
<dbReference type="CDD" id="cd04301">
    <property type="entry name" value="NAT_SF"/>
    <property type="match status" value="1"/>
</dbReference>
<evidence type="ECO:0000259" key="1">
    <source>
        <dbReference type="PROSITE" id="PS51186"/>
    </source>
</evidence>
<comment type="caution">
    <text evidence="2">The sequence shown here is derived from an EMBL/GenBank/DDBJ whole genome shotgun (WGS) entry which is preliminary data.</text>
</comment>
<dbReference type="PANTHER" id="PTHR43451">
    <property type="entry name" value="ACETYLTRANSFERASE (GNAT) FAMILY PROTEIN"/>
    <property type="match status" value="1"/>
</dbReference>
<dbReference type="InterPro" id="IPR052564">
    <property type="entry name" value="N-acetyltrans/Recomb-assoc"/>
</dbReference>
<accession>A0A6I4M3C6</accession>
<protein>
    <submittedName>
        <fullName evidence="2">GNAT family N-acetyltransferase</fullName>
    </submittedName>
</protein>
<gene>
    <name evidence="2" type="ORF">EUU23_03790</name>
</gene>
<proteinExistence type="predicted"/>
<dbReference type="EMBL" id="SDWJ01000001">
    <property type="protein sequence ID" value="MVZ96825.1"/>
    <property type="molecule type" value="Genomic_DNA"/>
</dbReference>
<name>A0A6I4M3C6_9SPHN</name>
<feature type="domain" description="N-acetyltransferase" evidence="1">
    <location>
        <begin position="15"/>
        <end position="167"/>
    </location>
</feature>
<dbReference type="InterPro" id="IPR000182">
    <property type="entry name" value="GNAT_dom"/>
</dbReference>
<dbReference type="SUPFAM" id="SSF55729">
    <property type="entry name" value="Acyl-CoA N-acyltransferases (Nat)"/>
    <property type="match status" value="1"/>
</dbReference>
<dbReference type="Gene3D" id="3.40.630.30">
    <property type="match status" value="1"/>
</dbReference>
<reference evidence="2 3" key="1">
    <citation type="submission" date="2019-01" db="EMBL/GenBank/DDBJ databases">
        <title>Sphingorhabdus lacus sp.nov., isolated from an oligotrophic freshwater lake.</title>
        <authorList>
            <person name="Park M."/>
        </authorList>
    </citation>
    <scope>NUCLEOTIDE SEQUENCE [LARGE SCALE GENOMIC DNA]</scope>
    <source>
        <strain evidence="2 3">IMCC26285</strain>
    </source>
</reference>
<sequence>MQHGLSSGRFSGMIANYRWANSTDYDVLGEVIFDAVRNGPSLYNEAQRRAWMEVPRSGPEWHKHLAEQSIAIAENDAAIVGLMSLKQDGYLDFAFIRPPFQGTGIFRILYAMIFKLALSQGHSKILVHASLMAQPAFSAMGFEIVKKESVDVDGQCLDRFEMQWLKQNPA</sequence>